<feature type="domain" description="Calponin-homology (CH)" evidence="5">
    <location>
        <begin position="145"/>
        <end position="248"/>
    </location>
</feature>
<dbReference type="InterPro" id="IPR013783">
    <property type="entry name" value="Ig-like_fold"/>
</dbReference>
<feature type="repeat" description="Filamin" evidence="3">
    <location>
        <begin position="673"/>
        <end position="756"/>
    </location>
</feature>
<dbReference type="FunFam" id="2.60.40.10:FF:001145">
    <property type="entry name" value="Jitterbug, isoform I"/>
    <property type="match status" value="1"/>
</dbReference>
<dbReference type="InterPro" id="IPR001715">
    <property type="entry name" value="CH_dom"/>
</dbReference>
<evidence type="ECO:0000256" key="3">
    <source>
        <dbReference type="PROSITE-ProRule" id="PRU00087"/>
    </source>
</evidence>
<dbReference type="PANTHER" id="PTHR38537:SF13">
    <property type="entry name" value="JITTERBUG, ISOFORM N"/>
    <property type="match status" value="1"/>
</dbReference>
<feature type="compositionally biased region" description="Pro residues" evidence="4">
    <location>
        <begin position="9"/>
        <end position="19"/>
    </location>
</feature>
<feature type="repeat" description="Filamin" evidence="3">
    <location>
        <begin position="2320"/>
        <end position="2413"/>
    </location>
</feature>
<feature type="repeat" description="Filamin" evidence="3">
    <location>
        <begin position="1217"/>
        <end position="1311"/>
    </location>
</feature>
<feature type="repeat" description="Filamin" evidence="3">
    <location>
        <begin position="1143"/>
        <end position="1218"/>
    </location>
</feature>
<proteinExistence type="inferred from homology"/>
<feature type="repeat" description="Filamin" evidence="3">
    <location>
        <begin position="754"/>
        <end position="844"/>
    </location>
</feature>
<evidence type="ECO:0000256" key="2">
    <source>
        <dbReference type="ARBA" id="ARBA00022737"/>
    </source>
</evidence>
<feature type="repeat" description="Filamin" evidence="3">
    <location>
        <begin position="450"/>
        <end position="543"/>
    </location>
</feature>
<evidence type="ECO:0000259" key="5">
    <source>
        <dbReference type="PROSITE" id="PS50021"/>
    </source>
</evidence>
<dbReference type="PROSITE" id="PS50021">
    <property type="entry name" value="CH"/>
    <property type="match status" value="2"/>
</dbReference>
<feature type="repeat" description="Filamin" evidence="3">
    <location>
        <begin position="359"/>
        <end position="453"/>
    </location>
</feature>
<comment type="similarity">
    <text evidence="1">Belongs to the filamin family.</text>
</comment>
<dbReference type="InterPro" id="IPR017868">
    <property type="entry name" value="Filamin/ABP280_repeat-like"/>
</dbReference>
<dbReference type="InterPro" id="IPR001298">
    <property type="entry name" value="Filamin/ABP280_rpt"/>
</dbReference>
<protein>
    <recommendedName>
        <fullName evidence="5">Calponin-homology (CH) domain-containing protein</fullName>
    </recommendedName>
</protein>
<dbReference type="PANTHER" id="PTHR38537">
    <property type="entry name" value="JITTERBUG, ISOFORM N"/>
    <property type="match status" value="1"/>
</dbReference>
<dbReference type="SUPFAM" id="SSF81296">
    <property type="entry name" value="E set domains"/>
    <property type="match status" value="22"/>
</dbReference>
<feature type="region of interest" description="Disordered" evidence="4">
    <location>
        <begin position="1"/>
        <end position="24"/>
    </location>
</feature>
<evidence type="ECO:0000313" key="6">
    <source>
        <dbReference type="EMBL" id="KAJ6222427.1"/>
    </source>
</evidence>
<dbReference type="GO" id="GO:0051015">
    <property type="term" value="F:actin filament binding"/>
    <property type="evidence" value="ECO:0007669"/>
    <property type="project" value="InterPro"/>
</dbReference>
<evidence type="ECO:0000256" key="4">
    <source>
        <dbReference type="SAM" id="MobiDB-lite"/>
    </source>
</evidence>
<dbReference type="OMA" id="REFDIPM"/>
<feature type="repeat" description="Filamin" evidence="3">
    <location>
        <begin position="2508"/>
        <end position="2604"/>
    </location>
</feature>
<evidence type="ECO:0000256" key="1">
    <source>
        <dbReference type="ARBA" id="ARBA00009238"/>
    </source>
</evidence>
<feature type="repeat" description="Filamin" evidence="3">
    <location>
        <begin position="1682"/>
        <end position="1761"/>
    </location>
</feature>
<feature type="domain" description="Calponin-homology (CH)" evidence="5">
    <location>
        <begin position="35"/>
        <end position="139"/>
    </location>
</feature>
<organism evidence="6 7">
    <name type="scientific">Blomia tropicalis</name>
    <name type="common">Mite</name>
    <dbReference type="NCBI Taxonomy" id="40697"/>
    <lineage>
        <taxon>Eukaryota</taxon>
        <taxon>Metazoa</taxon>
        <taxon>Ecdysozoa</taxon>
        <taxon>Arthropoda</taxon>
        <taxon>Chelicerata</taxon>
        <taxon>Arachnida</taxon>
        <taxon>Acari</taxon>
        <taxon>Acariformes</taxon>
        <taxon>Sarcoptiformes</taxon>
        <taxon>Astigmata</taxon>
        <taxon>Glycyphagoidea</taxon>
        <taxon>Echimyopodidae</taxon>
        <taxon>Blomia</taxon>
    </lineage>
</organism>
<feature type="repeat" description="Filamin" evidence="3">
    <location>
        <begin position="948"/>
        <end position="1038"/>
    </location>
</feature>
<dbReference type="InterPro" id="IPR044801">
    <property type="entry name" value="Filamin"/>
</dbReference>
<feature type="repeat" description="Filamin" evidence="3">
    <location>
        <begin position="1410"/>
        <end position="1489"/>
    </location>
</feature>
<evidence type="ECO:0000313" key="7">
    <source>
        <dbReference type="Proteomes" id="UP001142055"/>
    </source>
</evidence>
<dbReference type="Gene3D" id="2.60.40.10">
    <property type="entry name" value="Immunoglobulins"/>
    <property type="match status" value="24"/>
</dbReference>
<feature type="repeat" description="Filamin" evidence="3">
    <location>
        <begin position="1579"/>
        <end position="1672"/>
    </location>
</feature>
<comment type="caution">
    <text evidence="6">The sequence shown here is derived from an EMBL/GenBank/DDBJ whole genome shotgun (WGS) entry which is preliminary data.</text>
</comment>
<feature type="repeat" description="Filamin" evidence="3">
    <location>
        <begin position="2217"/>
        <end position="2318"/>
    </location>
</feature>
<dbReference type="PROSITE" id="PS50194">
    <property type="entry name" value="FILAMIN_REPEAT"/>
    <property type="match status" value="23"/>
</dbReference>
<reference evidence="6" key="1">
    <citation type="submission" date="2022-12" db="EMBL/GenBank/DDBJ databases">
        <title>Genome assemblies of Blomia tropicalis.</title>
        <authorList>
            <person name="Cui Y."/>
        </authorList>
    </citation>
    <scope>NUCLEOTIDE SEQUENCE</scope>
    <source>
        <tissue evidence="6">Adult mites</tissue>
    </source>
</reference>
<feature type="repeat" description="Filamin" evidence="3">
    <location>
        <begin position="1770"/>
        <end position="1855"/>
    </location>
</feature>
<dbReference type="EMBL" id="JAPWDV010000001">
    <property type="protein sequence ID" value="KAJ6222427.1"/>
    <property type="molecule type" value="Genomic_DNA"/>
</dbReference>
<dbReference type="Pfam" id="PF00307">
    <property type="entry name" value="CH"/>
    <property type="match status" value="3"/>
</dbReference>
<feature type="repeat" description="Filamin" evidence="3">
    <location>
        <begin position="1487"/>
        <end position="1578"/>
    </location>
</feature>
<dbReference type="CDD" id="cd21185">
    <property type="entry name" value="CH_jitterbug-like_rpt3"/>
    <property type="match status" value="1"/>
</dbReference>
<dbReference type="SMART" id="SM00033">
    <property type="entry name" value="CH"/>
    <property type="match status" value="3"/>
</dbReference>
<feature type="repeat" description="Filamin" evidence="3">
    <location>
        <begin position="2414"/>
        <end position="2507"/>
    </location>
</feature>
<feature type="repeat" description="Filamin" evidence="3">
    <location>
        <begin position="1056"/>
        <end position="1129"/>
    </location>
</feature>
<feature type="repeat" description="Filamin" evidence="3">
    <location>
        <begin position="2035"/>
        <end position="2130"/>
    </location>
</feature>
<dbReference type="Proteomes" id="UP001142055">
    <property type="component" value="Chromosome 1"/>
</dbReference>
<name>A0A9Q0MBC3_BLOTA</name>
<dbReference type="GO" id="GO:0030036">
    <property type="term" value="P:actin cytoskeleton organization"/>
    <property type="evidence" value="ECO:0007669"/>
    <property type="project" value="InterPro"/>
</dbReference>
<dbReference type="CDD" id="cd21227">
    <property type="entry name" value="CH_jitterbug-like_rpt1"/>
    <property type="match status" value="1"/>
</dbReference>
<feature type="repeat" description="Filamin" evidence="3">
    <location>
        <begin position="1309"/>
        <end position="1399"/>
    </location>
</feature>
<dbReference type="SMART" id="SM00557">
    <property type="entry name" value="IG_FLMN"/>
    <property type="match status" value="20"/>
</dbReference>
<sequence>METTSPVKGVPPPPPPPSQTPVGHGQLNMENVWIDIQLKTFTNWTNEQLKSTGLVIHDLRHDFGNGVNLIALVECLQRRPLKKIRAPINQHQYIENVQIALNAIANDNIKLVNIGSIDIVSGNLKLILGLLWQLITRYQLGRAATVPKKLMLSWLEAALPDFNITNFTKDWNNGIALSALIDFCQPGLFSNWNKLNAKFSVQNCHKAMIIAYEQFNIPMIITPEDLSNPNLDEKSALTYLSYFMKENGPGYCLIMRWLEQMIPDHEINNLTTDWNSGILFCAVLNQLGVPIPGYPQLNADKKFWEHNLQLAINGSKSLGVETPNQLKAKHFTDPNIEHLSVMAFLTKLMQIKPIQRGLKETENLELMQIVGLNLNNVFVNKEAVFNLEMLTDDIELECIRTEVHSPTNKLITSEITVNKFGGHGKFTPTEAGIHDLKVFYKDELAANPLKIKVHPDLSNVIFSGIEPCSVGSLVEVVINSNGAGSSDVNVVALSSTNRELQCKLCEKDNSLIANFIPDEIGEWRIAITYSGEHINGSPFPCLVYDSNQVYVHLGDHLLVHEESFFTVDTRQAGWGELNVKIESCKDRQLVPIKVDERGNGIYKISFVPETVGKYLVFITFNQQSIKGSPFVLFADINDENGFVGGPTSTIPTDRHSKHFQEQLCSNGGKGFNVSGDGLRFAQVGQIASFELNGNFNLKQIVLDIKDGAFRDIPYRITKKDDQLFSVEFKPTHIGLYLIHIAMDRMAIPESPFKCFVYDVNKVIVRQPPKGISVYQEVQYEIDLTESGIGNMQVLVNNGTVPCEVKSFEPNRLIASFLPKFPSSYSIEMKLNNDSIPNSPFSYEVYPNNMNNHHPQPSSQEKTVFNIETVENFKVNCANYFEIHLDNSSTFDKNDLSVKIVDSVNQPVSNRIVEESANLYRVYYSVSQVGNYHFKVFLQQSSLIHSFSAKAYDISKILISEIPKRIVLGQKCCFQVDASNAGEGQLEIAVNDGEVPNQVQVLGNGKCLISFIPDFVAPHIVDIKFNNENVLGCPFLCDVDSFPELKFDLSQFELVQVGQLVNFMINSSIVMDRKIFSANLISPSNKSIAMNITYGKIIVCEFIPNEVGPYTLNLEYCSQLVTDKPLTIKSFDPSKVIITPAVNGYVNKAVQFVVDATFAGEGNLEISVLSNEKNVPTQVQPMGGAKFGVSFLPTQPFDHVVSITFNNIPVNDNPFVVNILPSTDKPIITGPALYFSPVDQSAKLTIHNVESENDIIAKVQDGNNQVVSVNIIKDIQNRCINLDFLPKLPGEYKVQIKYKGEHIQKSPFSTKIYDIKKIKVKDVPTEICLGKPVTFLVEATNAGPGNLEVIVNNGKVPSTPKSLGPSLYAITFVPTEPEIHIIEIKFNGKNVENSPFRCNILDTEKVMIKRLEKVAINRVAQFSVDTNGGLLTEQSIIILGPSHKNLKPILLGDHLNGYQIQFNPTEVGDHAIDVKIGGNSIPSCPFLVKVYDSKMVKVTDIKDGVVGKSIYFTIDASLAGAGNLEIIVSSNGRNVPNYVQSEGNARFKVNFKPTDSNLHNISCKFNGEPVPGSPFIVQIAENEDSFGSLISETALKNVSLNKGIDFRVENRNDQVDQCRVIITSPTGKKINPTISKAVGHFKINFKPSEVGPHQIVVIMDGETISGCPFTCNVYDVNRIQVSGLTNCNVGKPFTFLVDASQAGEGTLELVVSTKTASVRAEVLMRSRGLYDVTFCPQECVTHFLSMTFNEEDVPNSPFEIMVSKPPNSLQLDESSKNVPIGIANQLSLVYFKTQSTLTNLSAIITGPNKSKISGSILQLDERNYKLEYLPKEIGKYRIEILEMNKPIWNKPMLVDVCDPGRIRISSIENCYQGKECDFNVDATKAGFGELKIMVTADGSDIPILIREDPSKVYSIKFTPTTSVVHEICVFYNNYPVPGTPLSLNVQTYLESIIIYGDGLKSACPNEKTVFFIETDEMSANEFDIIVSEPNRSPLPVKCYQQKNGSLLVEWVPKKIGSHKIEVFHGDKLVIGSPFNCEVFDATKVKIEPIESTNFVINKKINLLLNRKNAGYAELDVTVTSPLGRHLPIEVNGMPNGEGELIEFVPTVPGKYKIAITYGGIEIPDSPITFVAQESILPKVSGDGLYRGVFNEPCSFTLDAKDIYGSPDIKIDGPENDASFSIEKCNDLYKVTYIPLEVGVFDVKILWNSQEISNSPFHPHIVNLEKVRLIGGWEHVLDSESRLPICLGEEKRLTFDISEAGPGKLNVKVKHNNSSEDVPLEQFGPYKFKFIFKPKVCGEYEIFVSFEGISLPRMPIVAMVSENSSDGATVVLRGQGLAGARVGEETEIIIDGKDAGDGEPEVTLNGVKSDIKVKMIAMGPRLYKALYIPRLPGTYLLNVHWNQKQVKGCPMKISILPSCDAKRVICTGDGLKGGTIGKEIKAFIDTRRAGPGELSAHCMGPNKAAICELYDQNDGTFTLILHPQEGGKHMLNIKYGGQHVVASPFTLKIYSAPDASKVKVMGPGIEHGVLPIYQSHFICDTRGAGAGQLTVRIRGPKGAFRVEMQRENQKDRTIFCKYDPTEPGDYRIEVKWAGENVPGSPFFVMIFDTQDELNRYLHNGHSYRNGSNPLISLPPLNAIERMNGPSYSEDWKQMSWKGSMAEL</sequence>
<dbReference type="SUPFAM" id="SSF47576">
    <property type="entry name" value="Calponin-homology domain, CH-domain"/>
    <property type="match status" value="2"/>
</dbReference>
<keyword evidence="2" id="KW-0677">Repeat</keyword>
<dbReference type="Gene3D" id="1.10.418.10">
    <property type="entry name" value="Calponin-like domain"/>
    <property type="match status" value="3"/>
</dbReference>
<feature type="repeat" description="Filamin" evidence="3">
    <location>
        <begin position="559"/>
        <end position="634"/>
    </location>
</feature>
<dbReference type="InterPro" id="IPR036872">
    <property type="entry name" value="CH_dom_sf"/>
</dbReference>
<dbReference type="Pfam" id="PF00630">
    <property type="entry name" value="Filamin"/>
    <property type="match status" value="18"/>
</dbReference>
<keyword evidence="7" id="KW-1185">Reference proteome</keyword>
<feature type="repeat" description="Filamin" evidence="3">
    <location>
        <begin position="1853"/>
        <end position="1944"/>
    </location>
</feature>
<dbReference type="InterPro" id="IPR014756">
    <property type="entry name" value="Ig_E-set"/>
</dbReference>
<accession>A0A9Q0MBC3</accession>
<gene>
    <name evidence="6" type="ORF">RDWZM_000972</name>
</gene>
<feature type="repeat" description="Filamin" evidence="3">
    <location>
        <begin position="2137"/>
        <end position="2219"/>
    </location>
</feature>
<feature type="repeat" description="Filamin" evidence="3">
    <location>
        <begin position="1951"/>
        <end position="2037"/>
    </location>
</feature>